<keyword evidence="1" id="KW-0862">Zinc</keyword>
<name>A0ABQ8FSA8_9PEZI</name>
<dbReference type="Proteomes" id="UP000774617">
    <property type="component" value="Unassembled WGS sequence"/>
</dbReference>
<evidence type="ECO:0000313" key="4">
    <source>
        <dbReference type="Proteomes" id="UP000774617"/>
    </source>
</evidence>
<dbReference type="Gene3D" id="3.30.40.10">
    <property type="entry name" value="Zinc/RING finger domain, C3HC4 (zinc finger)"/>
    <property type="match status" value="1"/>
</dbReference>
<keyword evidence="4" id="KW-1185">Reference proteome</keyword>
<gene>
    <name evidence="3" type="ORF">B0J12DRAFT_747777</name>
</gene>
<protein>
    <recommendedName>
        <fullName evidence="2">RING-type domain-containing protein</fullName>
    </recommendedName>
</protein>
<organism evidence="3 4">
    <name type="scientific">Macrophomina phaseolina</name>
    <dbReference type="NCBI Taxonomy" id="35725"/>
    <lineage>
        <taxon>Eukaryota</taxon>
        <taxon>Fungi</taxon>
        <taxon>Dikarya</taxon>
        <taxon>Ascomycota</taxon>
        <taxon>Pezizomycotina</taxon>
        <taxon>Dothideomycetes</taxon>
        <taxon>Dothideomycetes incertae sedis</taxon>
        <taxon>Botryosphaeriales</taxon>
        <taxon>Botryosphaeriaceae</taxon>
        <taxon>Macrophomina</taxon>
    </lineage>
</organism>
<accession>A0ABQ8FSA8</accession>
<dbReference type="PROSITE" id="PS50089">
    <property type="entry name" value="ZF_RING_2"/>
    <property type="match status" value="1"/>
</dbReference>
<dbReference type="InterPro" id="IPR013083">
    <property type="entry name" value="Znf_RING/FYVE/PHD"/>
</dbReference>
<dbReference type="SUPFAM" id="SSF57850">
    <property type="entry name" value="RING/U-box"/>
    <property type="match status" value="1"/>
</dbReference>
<proteinExistence type="predicted"/>
<evidence type="ECO:0000313" key="3">
    <source>
        <dbReference type="EMBL" id="KAH7001785.1"/>
    </source>
</evidence>
<feature type="domain" description="RING-type" evidence="2">
    <location>
        <begin position="21"/>
        <end position="100"/>
    </location>
</feature>
<keyword evidence="1" id="KW-0479">Metal-binding</keyword>
<evidence type="ECO:0000259" key="2">
    <source>
        <dbReference type="PROSITE" id="PS50089"/>
    </source>
</evidence>
<dbReference type="InterPro" id="IPR001841">
    <property type="entry name" value="Znf_RING"/>
</dbReference>
<reference evidence="3 4" key="1">
    <citation type="journal article" date="2021" name="Nat. Commun.">
        <title>Genetic determinants of endophytism in the Arabidopsis root mycobiome.</title>
        <authorList>
            <person name="Mesny F."/>
            <person name="Miyauchi S."/>
            <person name="Thiergart T."/>
            <person name="Pickel B."/>
            <person name="Atanasova L."/>
            <person name="Karlsson M."/>
            <person name="Huettel B."/>
            <person name="Barry K.W."/>
            <person name="Haridas S."/>
            <person name="Chen C."/>
            <person name="Bauer D."/>
            <person name="Andreopoulos W."/>
            <person name="Pangilinan J."/>
            <person name="LaButti K."/>
            <person name="Riley R."/>
            <person name="Lipzen A."/>
            <person name="Clum A."/>
            <person name="Drula E."/>
            <person name="Henrissat B."/>
            <person name="Kohler A."/>
            <person name="Grigoriev I.V."/>
            <person name="Martin F.M."/>
            <person name="Hacquard S."/>
        </authorList>
    </citation>
    <scope>NUCLEOTIDE SEQUENCE [LARGE SCALE GENOMIC DNA]</scope>
    <source>
        <strain evidence="3 4">MPI-SDFR-AT-0080</strain>
    </source>
</reference>
<sequence length="280" mass="31273">MLRPATRAHLIQLFRNGDHGCAICRRILADLARFFDPPALLARIDGRSPDDVFCPRATELPCGHAFGRACICRWERSCRLDGDRGLPWHRPRCAPCPLCRAPVPAPWRVVRAARALEALRQEWFGCVGGARGTSPYVEMTEREVRDAVEHVLGMYDGRYGNDDDGGEGAEAPLLSVFKSDVCEYMVRTLLPEWVGEICGEVALLQGSEGSTGWVSLLGMPVLLCCWAAVHYAERSAEEDAQIITPDIEAQKEFECFMELVVGKLVLDGHAKEYRPRRGYR</sequence>
<comment type="caution">
    <text evidence="3">The sequence shown here is derived from an EMBL/GenBank/DDBJ whole genome shotgun (WGS) entry which is preliminary data.</text>
</comment>
<keyword evidence="1" id="KW-0863">Zinc-finger</keyword>
<evidence type="ECO:0000256" key="1">
    <source>
        <dbReference type="PROSITE-ProRule" id="PRU00175"/>
    </source>
</evidence>
<dbReference type="EMBL" id="JAGTJR010000142">
    <property type="protein sequence ID" value="KAH7001785.1"/>
    <property type="molecule type" value="Genomic_DNA"/>
</dbReference>